<accession>A0ABP6ZI19</accession>
<sequence>MTALEALAATLRQRHDGVSTELSVLPSGAIFLDVRRNNRAWVLDYSPTHDQFGIDELDDQEGFTTSYRYTASQLAEAAQILTDLVTGVTPSSGKAADD</sequence>
<comment type="caution">
    <text evidence="1">The sequence shown here is derived from an EMBL/GenBank/DDBJ whole genome shotgun (WGS) entry which is preliminary data.</text>
</comment>
<evidence type="ECO:0000313" key="1">
    <source>
        <dbReference type="EMBL" id="GAA3610415.1"/>
    </source>
</evidence>
<keyword evidence="2" id="KW-1185">Reference proteome</keyword>
<evidence type="ECO:0000313" key="2">
    <source>
        <dbReference type="Proteomes" id="UP001501490"/>
    </source>
</evidence>
<organism evidence="1 2">
    <name type="scientific">Microlunatus ginsengisoli</name>
    <dbReference type="NCBI Taxonomy" id="363863"/>
    <lineage>
        <taxon>Bacteria</taxon>
        <taxon>Bacillati</taxon>
        <taxon>Actinomycetota</taxon>
        <taxon>Actinomycetes</taxon>
        <taxon>Propionibacteriales</taxon>
        <taxon>Propionibacteriaceae</taxon>
        <taxon>Microlunatus</taxon>
    </lineage>
</organism>
<reference evidence="2" key="1">
    <citation type="journal article" date="2019" name="Int. J. Syst. Evol. Microbiol.">
        <title>The Global Catalogue of Microorganisms (GCM) 10K type strain sequencing project: providing services to taxonomists for standard genome sequencing and annotation.</title>
        <authorList>
            <consortium name="The Broad Institute Genomics Platform"/>
            <consortium name="The Broad Institute Genome Sequencing Center for Infectious Disease"/>
            <person name="Wu L."/>
            <person name="Ma J."/>
        </authorList>
    </citation>
    <scope>NUCLEOTIDE SEQUENCE [LARGE SCALE GENOMIC DNA]</scope>
    <source>
        <strain evidence="2">JCM 16929</strain>
    </source>
</reference>
<dbReference type="EMBL" id="BAABAB010000006">
    <property type="protein sequence ID" value="GAA3610415.1"/>
    <property type="molecule type" value="Genomic_DNA"/>
</dbReference>
<gene>
    <name evidence="1" type="ORF">GCM10022236_10120</name>
</gene>
<dbReference type="Proteomes" id="UP001501490">
    <property type="component" value="Unassembled WGS sequence"/>
</dbReference>
<name>A0ABP6ZI19_9ACTN</name>
<dbReference type="RefSeq" id="WP_344802001.1">
    <property type="nucleotide sequence ID" value="NZ_BAABAB010000006.1"/>
</dbReference>
<proteinExistence type="predicted"/>
<protein>
    <submittedName>
        <fullName evidence="1">Uncharacterized protein</fullName>
    </submittedName>
</protein>